<reference evidence="1" key="1">
    <citation type="submission" date="2023-04" db="EMBL/GenBank/DDBJ databases">
        <title>Draft Genome sequencing of Naganishia species isolated from polar environments using Oxford Nanopore Technology.</title>
        <authorList>
            <person name="Leo P."/>
            <person name="Venkateswaran K."/>
        </authorList>
    </citation>
    <scope>NUCLEOTIDE SEQUENCE</scope>
    <source>
        <strain evidence="1">MNA-CCFEE 5423</strain>
    </source>
</reference>
<sequence length="136" mass="14923">MQDKPSDNEHDNQVPTKTVSNAEEDDTSAATPQSRGSYDDAPGGVEAENQTDLEEEMTELGADSKKFFCLLGMASSTASVERLFSHAGHVLGRKRWSLSAKLLSKQVMLRMWDLMGLLTGDELVAAETEEEDEAEE</sequence>
<organism evidence="1 2">
    <name type="scientific">Naganishia friedmannii</name>
    <dbReference type="NCBI Taxonomy" id="89922"/>
    <lineage>
        <taxon>Eukaryota</taxon>
        <taxon>Fungi</taxon>
        <taxon>Dikarya</taxon>
        <taxon>Basidiomycota</taxon>
        <taxon>Agaricomycotina</taxon>
        <taxon>Tremellomycetes</taxon>
        <taxon>Filobasidiales</taxon>
        <taxon>Filobasidiaceae</taxon>
        <taxon>Naganishia</taxon>
    </lineage>
</organism>
<comment type="caution">
    <text evidence="1">The sequence shown here is derived from an EMBL/GenBank/DDBJ whole genome shotgun (WGS) entry which is preliminary data.</text>
</comment>
<accession>A0ACC2VQ60</accession>
<evidence type="ECO:0000313" key="1">
    <source>
        <dbReference type="EMBL" id="KAJ9101271.1"/>
    </source>
</evidence>
<evidence type="ECO:0000313" key="2">
    <source>
        <dbReference type="Proteomes" id="UP001227268"/>
    </source>
</evidence>
<protein>
    <submittedName>
        <fullName evidence="1">Uncharacterized protein</fullName>
    </submittedName>
</protein>
<dbReference type="EMBL" id="JASBWT010000010">
    <property type="protein sequence ID" value="KAJ9101271.1"/>
    <property type="molecule type" value="Genomic_DNA"/>
</dbReference>
<name>A0ACC2VQ60_9TREE</name>
<keyword evidence="2" id="KW-1185">Reference proteome</keyword>
<proteinExistence type="predicted"/>
<gene>
    <name evidence="1" type="ORF">QFC21_003490</name>
</gene>
<dbReference type="Proteomes" id="UP001227268">
    <property type="component" value="Unassembled WGS sequence"/>
</dbReference>